<evidence type="ECO:0008006" key="3">
    <source>
        <dbReference type="Google" id="ProtNLM"/>
    </source>
</evidence>
<protein>
    <recommendedName>
        <fullName evidence="3">Ubiquitin-like domain-containing protein</fullName>
    </recommendedName>
</protein>
<comment type="caution">
    <text evidence="1">The sequence shown here is derived from an EMBL/GenBank/DDBJ whole genome shotgun (WGS) entry which is preliminary data.</text>
</comment>
<gene>
    <name evidence="1" type="ORF">M9Y10_025234</name>
</gene>
<dbReference type="Proteomes" id="UP001470230">
    <property type="component" value="Unassembled WGS sequence"/>
</dbReference>
<name>A0ABR2H9Y4_9EUKA</name>
<reference evidence="1 2" key="1">
    <citation type="submission" date="2024-04" db="EMBL/GenBank/DDBJ databases">
        <title>Tritrichomonas musculus Genome.</title>
        <authorList>
            <person name="Alves-Ferreira E."/>
            <person name="Grigg M."/>
            <person name="Lorenzi H."/>
            <person name="Galac M."/>
        </authorList>
    </citation>
    <scope>NUCLEOTIDE SEQUENCE [LARGE SCALE GENOMIC DNA]</scope>
    <source>
        <strain evidence="1 2">EAF2021</strain>
    </source>
</reference>
<sequence length="172" mass="20707">MANVSSDDERMIIYVYQPFIRFKQIRINKKSPISALNMIYPKDSLYIYGGQILDVSKSFVDYDIKEENKIVLFPSNMKERNPNFIEKWLILTDNKEKFEETVNLNKSYRYELARLRDIKNMKNELKGRNFYSKQSFKTAEHYYKNNKEEEQLLNYEYDSLNTPSIDPLPIIW</sequence>
<organism evidence="1 2">
    <name type="scientific">Tritrichomonas musculus</name>
    <dbReference type="NCBI Taxonomy" id="1915356"/>
    <lineage>
        <taxon>Eukaryota</taxon>
        <taxon>Metamonada</taxon>
        <taxon>Parabasalia</taxon>
        <taxon>Tritrichomonadida</taxon>
        <taxon>Tritrichomonadidae</taxon>
        <taxon>Tritrichomonas</taxon>
    </lineage>
</organism>
<evidence type="ECO:0000313" key="1">
    <source>
        <dbReference type="EMBL" id="KAK8843046.1"/>
    </source>
</evidence>
<dbReference type="EMBL" id="JAPFFF010000036">
    <property type="protein sequence ID" value="KAK8843046.1"/>
    <property type="molecule type" value="Genomic_DNA"/>
</dbReference>
<evidence type="ECO:0000313" key="2">
    <source>
        <dbReference type="Proteomes" id="UP001470230"/>
    </source>
</evidence>
<proteinExistence type="predicted"/>
<accession>A0ABR2H9Y4</accession>
<keyword evidence="2" id="KW-1185">Reference proteome</keyword>